<reference evidence="7" key="1">
    <citation type="journal article" date="2020" name="Fungal Divers.">
        <title>Resolving the Mortierellaceae phylogeny through synthesis of multi-gene phylogenetics and phylogenomics.</title>
        <authorList>
            <person name="Vandepol N."/>
            <person name="Liber J."/>
            <person name="Desiro A."/>
            <person name="Na H."/>
            <person name="Kennedy M."/>
            <person name="Barry K."/>
            <person name="Grigoriev I.V."/>
            <person name="Miller A.N."/>
            <person name="O'Donnell K."/>
            <person name="Stajich J.E."/>
            <person name="Bonito G."/>
        </authorList>
    </citation>
    <scope>NUCLEOTIDE SEQUENCE</scope>
    <source>
        <strain evidence="7">NRRL 2769</strain>
    </source>
</reference>
<keyword evidence="8" id="KW-1185">Reference proteome</keyword>
<evidence type="ECO:0000313" key="7">
    <source>
        <dbReference type="EMBL" id="KAG0011771.1"/>
    </source>
</evidence>
<evidence type="ECO:0000256" key="1">
    <source>
        <dbReference type="ARBA" id="ARBA00008655"/>
    </source>
</evidence>
<protein>
    <recommendedName>
        <fullName evidence="4">1-acyl-sn-glycerol-3-phosphate acyltransferase</fullName>
        <ecNumber evidence="4">2.3.1.51</ecNumber>
    </recommendedName>
</protein>
<evidence type="ECO:0000313" key="8">
    <source>
        <dbReference type="Proteomes" id="UP000703661"/>
    </source>
</evidence>
<comment type="domain">
    <text evidence="4">The HXXXXD motif is essential for acyltransferase activity and may constitute the binding site for the phosphate moiety of the glycerol-3-phosphate.</text>
</comment>
<feature type="region of interest" description="Disordered" evidence="5">
    <location>
        <begin position="226"/>
        <end position="260"/>
    </location>
</feature>
<accession>A0A9P6MT93</accession>
<dbReference type="GO" id="GO:0006654">
    <property type="term" value="P:phosphatidic acid biosynthetic process"/>
    <property type="evidence" value="ECO:0007669"/>
    <property type="project" value="TreeGrafter"/>
</dbReference>
<comment type="similarity">
    <text evidence="1 4">Belongs to the 1-acyl-sn-glycerol-3-phosphate acyltransferase family.</text>
</comment>
<keyword evidence="4" id="KW-1208">Phospholipid metabolism</keyword>
<evidence type="ECO:0000256" key="2">
    <source>
        <dbReference type="ARBA" id="ARBA00022679"/>
    </source>
</evidence>
<keyword evidence="4" id="KW-0594">Phospholipid biosynthesis</keyword>
<proteinExistence type="inferred from homology"/>
<dbReference type="Pfam" id="PF01553">
    <property type="entry name" value="Acyltransferase"/>
    <property type="match status" value="1"/>
</dbReference>
<keyword evidence="4" id="KW-0444">Lipid biosynthesis</keyword>
<dbReference type="SUPFAM" id="SSF69593">
    <property type="entry name" value="Glycerol-3-phosphate (1)-acyltransferase"/>
    <property type="match status" value="1"/>
</dbReference>
<feature type="compositionally biased region" description="Polar residues" evidence="5">
    <location>
        <begin position="237"/>
        <end position="249"/>
    </location>
</feature>
<dbReference type="GO" id="GO:0003841">
    <property type="term" value="F:1-acylglycerol-3-phosphate O-acyltransferase activity"/>
    <property type="evidence" value="ECO:0007669"/>
    <property type="project" value="UniProtKB-UniRule"/>
</dbReference>
<dbReference type="CDD" id="cd07989">
    <property type="entry name" value="LPLAT_AGPAT-like"/>
    <property type="match status" value="1"/>
</dbReference>
<dbReference type="AlphaFoldDB" id="A0A9P6MT93"/>
<dbReference type="InterPro" id="IPR004552">
    <property type="entry name" value="AGP_acyltrans"/>
</dbReference>
<dbReference type="Proteomes" id="UP000703661">
    <property type="component" value="Unassembled WGS sequence"/>
</dbReference>
<keyword evidence="2 4" id="KW-0808">Transferase</keyword>
<dbReference type="GO" id="GO:0016020">
    <property type="term" value="C:membrane"/>
    <property type="evidence" value="ECO:0007669"/>
    <property type="project" value="InterPro"/>
</dbReference>
<organism evidence="7 8">
    <name type="scientific">Entomortierella chlamydospora</name>
    <dbReference type="NCBI Taxonomy" id="101097"/>
    <lineage>
        <taxon>Eukaryota</taxon>
        <taxon>Fungi</taxon>
        <taxon>Fungi incertae sedis</taxon>
        <taxon>Mucoromycota</taxon>
        <taxon>Mortierellomycotina</taxon>
        <taxon>Mortierellomycetes</taxon>
        <taxon>Mortierellales</taxon>
        <taxon>Mortierellaceae</taxon>
        <taxon>Entomortierella</taxon>
    </lineage>
</organism>
<comment type="catalytic activity">
    <reaction evidence="4">
        <text>a 1-acyl-sn-glycero-3-phosphate + an acyl-CoA = a 1,2-diacyl-sn-glycero-3-phosphate + CoA</text>
        <dbReference type="Rhea" id="RHEA:19709"/>
        <dbReference type="ChEBI" id="CHEBI:57287"/>
        <dbReference type="ChEBI" id="CHEBI:57970"/>
        <dbReference type="ChEBI" id="CHEBI:58342"/>
        <dbReference type="ChEBI" id="CHEBI:58608"/>
        <dbReference type="EC" id="2.3.1.51"/>
    </reaction>
</comment>
<evidence type="ECO:0000256" key="5">
    <source>
        <dbReference type="SAM" id="MobiDB-lite"/>
    </source>
</evidence>
<comment type="caution">
    <text evidence="7">The sequence shown here is derived from an EMBL/GenBank/DDBJ whole genome shotgun (WGS) entry which is preliminary data.</text>
</comment>
<gene>
    <name evidence="7" type="primary">SLC1_1</name>
    <name evidence="7" type="ORF">BGZ80_000438</name>
</gene>
<evidence type="ECO:0000256" key="4">
    <source>
        <dbReference type="RuleBase" id="RU361267"/>
    </source>
</evidence>
<dbReference type="NCBIfam" id="TIGR00530">
    <property type="entry name" value="AGP_acyltrn"/>
    <property type="match status" value="1"/>
</dbReference>
<evidence type="ECO:0000259" key="6">
    <source>
        <dbReference type="SMART" id="SM00563"/>
    </source>
</evidence>
<dbReference type="EC" id="2.3.1.51" evidence="4"/>
<dbReference type="GO" id="GO:0005783">
    <property type="term" value="C:endoplasmic reticulum"/>
    <property type="evidence" value="ECO:0007669"/>
    <property type="project" value="TreeGrafter"/>
</dbReference>
<feature type="domain" description="Phospholipid/glycerol acyltransferase" evidence="6">
    <location>
        <begin position="54"/>
        <end position="171"/>
    </location>
</feature>
<name>A0A9P6MT93_9FUNG</name>
<keyword evidence="4" id="KW-0443">Lipid metabolism</keyword>
<dbReference type="SMART" id="SM00563">
    <property type="entry name" value="PlsC"/>
    <property type="match status" value="1"/>
</dbReference>
<feature type="compositionally biased region" description="Basic and acidic residues" evidence="5">
    <location>
        <begin position="226"/>
        <end position="236"/>
    </location>
</feature>
<dbReference type="PANTHER" id="PTHR10434">
    <property type="entry name" value="1-ACYL-SN-GLYCEROL-3-PHOSPHATE ACYLTRANSFERASE"/>
    <property type="match status" value="1"/>
</dbReference>
<dbReference type="InterPro" id="IPR002123">
    <property type="entry name" value="Plipid/glycerol_acylTrfase"/>
</dbReference>
<keyword evidence="3 4" id="KW-0012">Acyltransferase</keyword>
<dbReference type="PANTHER" id="PTHR10434:SF11">
    <property type="entry name" value="1-ACYL-SN-GLYCEROL-3-PHOSPHATE ACYLTRANSFERASE"/>
    <property type="match status" value="1"/>
</dbReference>
<sequence length="260" mass="29010">MSVAGCFVSIACAILNKRYAINYVVSRLFSILASGPCGVTYRVVGKENLDNYPAIVVCNHQSSMDMMVLGKVFPKHCVVMAKKELLYFPFLGIFMKLSNAIFIDRKNHKKAIESTNQAVADMKKHNSGIWIFPEGTRSRLDTADLLPFKKGAFHLAIQAQYPILPIVSEEYSHIYNSSRRHFPGGELEIRVLEPIPTTGLTADDVNDLMEKTRNVMLKHLREMAAARSGAEPEKISAKTTATSTGIQDETSVKKRKTNKE</sequence>
<evidence type="ECO:0000256" key="3">
    <source>
        <dbReference type="ARBA" id="ARBA00023315"/>
    </source>
</evidence>
<dbReference type="EMBL" id="JAAAID010001090">
    <property type="protein sequence ID" value="KAG0011771.1"/>
    <property type="molecule type" value="Genomic_DNA"/>
</dbReference>